<dbReference type="Proteomes" id="UP000887576">
    <property type="component" value="Unplaced"/>
</dbReference>
<proteinExistence type="predicted"/>
<accession>A0AC34PZD8</accession>
<organism evidence="1 2">
    <name type="scientific">Panagrolaimus sp. JU765</name>
    <dbReference type="NCBI Taxonomy" id="591449"/>
    <lineage>
        <taxon>Eukaryota</taxon>
        <taxon>Metazoa</taxon>
        <taxon>Ecdysozoa</taxon>
        <taxon>Nematoda</taxon>
        <taxon>Chromadorea</taxon>
        <taxon>Rhabditida</taxon>
        <taxon>Tylenchina</taxon>
        <taxon>Panagrolaimomorpha</taxon>
        <taxon>Panagrolaimoidea</taxon>
        <taxon>Panagrolaimidae</taxon>
        <taxon>Panagrolaimus</taxon>
    </lineage>
</organism>
<reference evidence="2" key="1">
    <citation type="submission" date="2022-11" db="UniProtKB">
        <authorList>
            <consortium name="WormBaseParasite"/>
        </authorList>
    </citation>
    <scope>IDENTIFICATION</scope>
</reference>
<name>A0AC34PZD8_9BILA</name>
<protein>
    <submittedName>
        <fullName evidence="2">Uncharacterized protein</fullName>
    </submittedName>
</protein>
<evidence type="ECO:0000313" key="1">
    <source>
        <dbReference type="Proteomes" id="UP000887576"/>
    </source>
</evidence>
<sequence>MNSEDICPEFGFFRNRCFVYYFSENGLQKNIEDDNGNWGIPFKISFDKEIYIGHAALEHQEFLFSSYETLVVPETNEDGFILVKTVDGLRKTTPATILAVFIKSVLKLLEQKLETSVKTIYVDAALDDYNYDSLVFKNRDRFMEIFAQACKILKISRIERFPCLPLTSVYIPPRRTPTVDSFYPHQPTHGAAVLNMPNGTVVDETNNDKMNYSQMQQIGYPPDYQDKYAGYVCTVPVRAQITQHGQTKILPQYLYAYMRYGDYQLPRFPPIKTWAQMITQQPIQTIPSRPLPPRPFPKPPPPREKKILQIIDSTTNESIFNKTSTISSKVNPFMKKINEAFSAFPQPVVEKFNEEADDNHEVEDSEIPKEPIRSK</sequence>
<evidence type="ECO:0000313" key="2">
    <source>
        <dbReference type="WBParaSite" id="JU765_v2.g11381.t1"/>
    </source>
</evidence>
<dbReference type="WBParaSite" id="JU765_v2.g11381.t1">
    <property type="protein sequence ID" value="JU765_v2.g11381.t1"/>
    <property type="gene ID" value="JU765_v2.g11381"/>
</dbReference>